<gene>
    <name evidence="1" type="ORF">HPB47_007476</name>
</gene>
<name>A0AC60P7J4_IXOPE</name>
<organism evidence="1 2">
    <name type="scientific">Ixodes persulcatus</name>
    <name type="common">Taiga tick</name>
    <dbReference type="NCBI Taxonomy" id="34615"/>
    <lineage>
        <taxon>Eukaryota</taxon>
        <taxon>Metazoa</taxon>
        <taxon>Ecdysozoa</taxon>
        <taxon>Arthropoda</taxon>
        <taxon>Chelicerata</taxon>
        <taxon>Arachnida</taxon>
        <taxon>Acari</taxon>
        <taxon>Parasitiformes</taxon>
        <taxon>Ixodida</taxon>
        <taxon>Ixodoidea</taxon>
        <taxon>Ixodidae</taxon>
        <taxon>Ixodinae</taxon>
        <taxon>Ixodes</taxon>
    </lineage>
</organism>
<keyword evidence="2" id="KW-1185">Reference proteome</keyword>
<accession>A0AC60P7J4</accession>
<dbReference type="EMBL" id="JABSTQ010011079">
    <property type="protein sequence ID" value="KAG0415364.1"/>
    <property type="molecule type" value="Genomic_DNA"/>
</dbReference>
<dbReference type="Proteomes" id="UP000805193">
    <property type="component" value="Unassembled WGS sequence"/>
</dbReference>
<protein>
    <submittedName>
        <fullName evidence="1">Uncharacterized protein</fullName>
    </submittedName>
</protein>
<reference evidence="1 2" key="1">
    <citation type="journal article" date="2020" name="Cell">
        <title>Large-Scale Comparative Analyses of Tick Genomes Elucidate Their Genetic Diversity and Vector Capacities.</title>
        <authorList>
            <consortium name="Tick Genome and Microbiome Consortium (TIGMIC)"/>
            <person name="Jia N."/>
            <person name="Wang J."/>
            <person name="Shi W."/>
            <person name="Du L."/>
            <person name="Sun Y."/>
            <person name="Zhan W."/>
            <person name="Jiang J.F."/>
            <person name="Wang Q."/>
            <person name="Zhang B."/>
            <person name="Ji P."/>
            <person name="Bell-Sakyi L."/>
            <person name="Cui X.M."/>
            <person name="Yuan T.T."/>
            <person name="Jiang B.G."/>
            <person name="Yang W.F."/>
            <person name="Lam T.T."/>
            <person name="Chang Q.C."/>
            <person name="Ding S.J."/>
            <person name="Wang X.J."/>
            <person name="Zhu J.G."/>
            <person name="Ruan X.D."/>
            <person name="Zhao L."/>
            <person name="Wei J.T."/>
            <person name="Ye R.Z."/>
            <person name="Que T.C."/>
            <person name="Du C.H."/>
            <person name="Zhou Y.H."/>
            <person name="Cheng J.X."/>
            <person name="Dai P.F."/>
            <person name="Guo W.B."/>
            <person name="Han X.H."/>
            <person name="Huang E.J."/>
            <person name="Li L.F."/>
            <person name="Wei W."/>
            <person name="Gao Y.C."/>
            <person name="Liu J.Z."/>
            <person name="Shao H.Z."/>
            <person name="Wang X."/>
            <person name="Wang C.C."/>
            <person name="Yang T.C."/>
            <person name="Huo Q.B."/>
            <person name="Li W."/>
            <person name="Chen H.Y."/>
            <person name="Chen S.E."/>
            <person name="Zhou L.G."/>
            <person name="Ni X.B."/>
            <person name="Tian J.H."/>
            <person name="Sheng Y."/>
            <person name="Liu T."/>
            <person name="Pan Y.S."/>
            <person name="Xia L.Y."/>
            <person name="Li J."/>
            <person name="Zhao F."/>
            <person name="Cao W.C."/>
        </authorList>
    </citation>
    <scope>NUCLEOTIDE SEQUENCE [LARGE SCALE GENOMIC DNA]</scope>
    <source>
        <strain evidence="1">Iper-2018</strain>
    </source>
</reference>
<evidence type="ECO:0000313" key="2">
    <source>
        <dbReference type="Proteomes" id="UP000805193"/>
    </source>
</evidence>
<evidence type="ECO:0000313" key="1">
    <source>
        <dbReference type="EMBL" id="KAG0415364.1"/>
    </source>
</evidence>
<comment type="caution">
    <text evidence="1">The sequence shown here is derived from an EMBL/GenBank/DDBJ whole genome shotgun (WGS) entry which is preliminary data.</text>
</comment>
<proteinExistence type="predicted"/>
<sequence length="87" mass="9925">MVSLQSPVRIATLNVRGLSDRRRQRQLYRLAVEQDLDIIAVQETKVERSLVTKVSKGTTRRMQPHGNSYRHPCPAEAQLAPSTERTQ</sequence>